<reference evidence="4" key="1">
    <citation type="journal article" date="2019" name="Gigascience">
        <title>De novo genome assembly of the endangered Acer yangbiense, a plant species with extremely small populations endemic to Yunnan Province, China.</title>
        <authorList>
            <person name="Yang J."/>
            <person name="Wariss H.M."/>
            <person name="Tao L."/>
            <person name="Zhang R."/>
            <person name="Yun Q."/>
            <person name="Hollingsworth P."/>
            <person name="Dao Z."/>
            <person name="Luo G."/>
            <person name="Guo H."/>
            <person name="Ma Y."/>
            <person name="Sun W."/>
        </authorList>
    </citation>
    <scope>NUCLEOTIDE SEQUENCE [LARGE SCALE GENOMIC DNA]</scope>
    <source>
        <strain evidence="4">cv. Malutang</strain>
    </source>
</reference>
<evidence type="ECO:0000313" key="4">
    <source>
        <dbReference type="Proteomes" id="UP000323000"/>
    </source>
</evidence>
<comment type="caution">
    <text evidence="3">The sequence shown here is derived from an EMBL/GenBank/DDBJ whole genome shotgun (WGS) entry which is preliminary data.</text>
</comment>
<accession>A0A5C7HBE1</accession>
<name>A0A5C7HBE1_9ROSI</name>
<evidence type="ECO:0000256" key="1">
    <source>
        <dbReference type="SAM" id="MobiDB-lite"/>
    </source>
</evidence>
<sequence length="416" mass="45955">MMNPADLEMLCSALSIREKERPVGTLTTNLKERGERLLSLCLVGKVLTNKLVNKEAFINVMTSIWKVKEGVEIEALEGNVFAFHFKILEDRKFIQSGGPWTFDRAITAFEEPSGTGDIAHMKFKTVEFWVQIHNLPLLCMTEDTGTFLGSMIEEVKEVDLLTAKNIGGVALFKFSRLGHPFKDCPEPGAGKEDTTEAMARVNVWLRIESPPKRFNHRSGPFERKSWTQKLPESSSGGRKQIGGKQISQTGELHHLEPNTNLMRNDSVINALKDKTMSVNKTSRVAFSVKKGKAVQMPRAVIVKEKKRNQNSLSVGQTEVDRAAVLGSTDDLSQVSKLYKVQAVGSQMVVDLPIVIGSTEEPVQVSKRENQEGEVGIQSEGKKVKISNAINQARLGIAEATSLDGNQSQNEVLQGVP</sequence>
<dbReference type="InterPro" id="IPR025558">
    <property type="entry name" value="DUF4283"/>
</dbReference>
<dbReference type="Proteomes" id="UP000323000">
    <property type="component" value="Chromosome 9"/>
</dbReference>
<dbReference type="AlphaFoldDB" id="A0A5C7HBE1"/>
<proteinExistence type="predicted"/>
<organism evidence="3 4">
    <name type="scientific">Acer yangbiense</name>
    <dbReference type="NCBI Taxonomy" id="1000413"/>
    <lineage>
        <taxon>Eukaryota</taxon>
        <taxon>Viridiplantae</taxon>
        <taxon>Streptophyta</taxon>
        <taxon>Embryophyta</taxon>
        <taxon>Tracheophyta</taxon>
        <taxon>Spermatophyta</taxon>
        <taxon>Magnoliopsida</taxon>
        <taxon>eudicotyledons</taxon>
        <taxon>Gunneridae</taxon>
        <taxon>Pentapetalae</taxon>
        <taxon>rosids</taxon>
        <taxon>malvids</taxon>
        <taxon>Sapindales</taxon>
        <taxon>Sapindaceae</taxon>
        <taxon>Hippocastanoideae</taxon>
        <taxon>Acereae</taxon>
        <taxon>Acer</taxon>
    </lineage>
</organism>
<evidence type="ECO:0000313" key="3">
    <source>
        <dbReference type="EMBL" id="TXG54198.1"/>
    </source>
</evidence>
<gene>
    <name evidence="3" type="ORF">EZV62_019454</name>
</gene>
<protein>
    <recommendedName>
        <fullName evidence="2">DUF4283 domain-containing protein</fullName>
    </recommendedName>
</protein>
<evidence type="ECO:0000259" key="2">
    <source>
        <dbReference type="Pfam" id="PF14111"/>
    </source>
</evidence>
<dbReference type="PANTHER" id="PTHR31286">
    <property type="entry name" value="GLYCINE-RICH CELL WALL STRUCTURAL PROTEIN 1.8-LIKE"/>
    <property type="match status" value="1"/>
</dbReference>
<feature type="domain" description="DUF4283" evidence="2">
    <location>
        <begin position="37"/>
        <end position="104"/>
    </location>
</feature>
<feature type="compositionally biased region" description="Polar residues" evidence="1">
    <location>
        <begin position="227"/>
        <end position="237"/>
    </location>
</feature>
<dbReference type="OrthoDB" id="1750606at2759"/>
<dbReference type="InterPro" id="IPR040256">
    <property type="entry name" value="At4g02000-like"/>
</dbReference>
<dbReference type="Pfam" id="PF14111">
    <property type="entry name" value="DUF4283"/>
    <property type="match status" value="1"/>
</dbReference>
<dbReference type="EMBL" id="VAHF01000009">
    <property type="protein sequence ID" value="TXG54198.1"/>
    <property type="molecule type" value="Genomic_DNA"/>
</dbReference>
<dbReference type="PANTHER" id="PTHR31286:SF167">
    <property type="entry name" value="OS09G0268800 PROTEIN"/>
    <property type="match status" value="1"/>
</dbReference>
<keyword evidence="4" id="KW-1185">Reference proteome</keyword>
<feature type="region of interest" description="Disordered" evidence="1">
    <location>
        <begin position="214"/>
        <end position="255"/>
    </location>
</feature>